<dbReference type="PANTHER" id="PTHR30386:SF26">
    <property type="entry name" value="TRANSPORT PROTEIN COMB"/>
    <property type="match status" value="1"/>
</dbReference>
<reference evidence="8 9" key="1">
    <citation type="submission" date="2018-06" db="EMBL/GenBank/DDBJ databases">
        <title>Genomic Encyclopedia of Type Strains, Phase III (KMG-III): the genomes of soil and plant-associated and newly described type strains.</title>
        <authorList>
            <person name="Whitman W."/>
        </authorList>
    </citation>
    <scope>NUCLEOTIDE SEQUENCE [LARGE SCALE GENOMIC DNA]</scope>
    <source>
        <strain evidence="8 9">CECT 7377</strain>
    </source>
</reference>
<evidence type="ECO:0000256" key="5">
    <source>
        <dbReference type="SAM" id="Coils"/>
    </source>
</evidence>
<keyword evidence="4 6" id="KW-0472">Membrane</keyword>
<dbReference type="RefSeq" id="WP_241560212.1">
    <property type="nucleotide sequence ID" value="NZ_QNSE01000006.1"/>
</dbReference>
<feature type="domain" description="AprE-like beta-barrel" evidence="7">
    <location>
        <begin position="292"/>
        <end position="384"/>
    </location>
</feature>
<evidence type="ECO:0000256" key="3">
    <source>
        <dbReference type="ARBA" id="ARBA00022989"/>
    </source>
</evidence>
<proteinExistence type="predicted"/>
<dbReference type="PRINTS" id="PR01490">
    <property type="entry name" value="RTXTOXIND"/>
</dbReference>
<dbReference type="Gene3D" id="2.40.30.170">
    <property type="match status" value="1"/>
</dbReference>
<evidence type="ECO:0000313" key="8">
    <source>
        <dbReference type="EMBL" id="RBP83420.1"/>
    </source>
</evidence>
<feature type="transmembrane region" description="Helical" evidence="6">
    <location>
        <begin position="34"/>
        <end position="54"/>
    </location>
</feature>
<evidence type="ECO:0000256" key="2">
    <source>
        <dbReference type="ARBA" id="ARBA00022692"/>
    </source>
</evidence>
<dbReference type="PANTHER" id="PTHR30386">
    <property type="entry name" value="MEMBRANE FUSION SUBUNIT OF EMRAB-TOLC MULTIDRUG EFFLUX PUMP"/>
    <property type="match status" value="1"/>
</dbReference>
<dbReference type="Gene3D" id="2.40.50.100">
    <property type="match status" value="1"/>
</dbReference>
<dbReference type="GO" id="GO:0016020">
    <property type="term" value="C:membrane"/>
    <property type="evidence" value="ECO:0007669"/>
    <property type="project" value="UniProtKB-SubCell"/>
</dbReference>
<dbReference type="SUPFAM" id="SSF111369">
    <property type="entry name" value="HlyD-like secretion proteins"/>
    <property type="match status" value="1"/>
</dbReference>
<dbReference type="AlphaFoldDB" id="A0A366JAJ2"/>
<evidence type="ECO:0000256" key="4">
    <source>
        <dbReference type="ARBA" id="ARBA00023136"/>
    </source>
</evidence>
<keyword evidence="2 6" id="KW-0812">Transmembrane</keyword>
<dbReference type="Pfam" id="PF26002">
    <property type="entry name" value="Beta-barrel_AprE"/>
    <property type="match status" value="1"/>
</dbReference>
<dbReference type="Proteomes" id="UP000252792">
    <property type="component" value="Unassembled WGS sequence"/>
</dbReference>
<protein>
    <submittedName>
        <fullName evidence="8">Adhesin transport system membrane fusion protein</fullName>
    </submittedName>
</protein>
<dbReference type="InterPro" id="IPR050739">
    <property type="entry name" value="MFP"/>
</dbReference>
<evidence type="ECO:0000259" key="7">
    <source>
        <dbReference type="Pfam" id="PF26002"/>
    </source>
</evidence>
<name>A0A366JAJ2_9GAMM</name>
<keyword evidence="3 6" id="KW-1133">Transmembrane helix</keyword>
<evidence type="ECO:0000256" key="6">
    <source>
        <dbReference type="SAM" id="Phobius"/>
    </source>
</evidence>
<gene>
    <name evidence="8" type="ORF">DFP80_10665</name>
</gene>
<comment type="subcellular location">
    <subcellularLocation>
        <location evidence="1">Membrane</location>
        <topology evidence="1">Single-pass membrane protein</topology>
    </subcellularLocation>
</comment>
<keyword evidence="5" id="KW-0175">Coiled coil</keyword>
<comment type="caution">
    <text evidence="8">The sequence shown here is derived from an EMBL/GenBank/DDBJ whole genome shotgun (WGS) entry which is preliminary data.</text>
</comment>
<keyword evidence="9" id="KW-1185">Reference proteome</keyword>
<feature type="coiled-coil region" evidence="5">
    <location>
        <begin position="201"/>
        <end position="250"/>
    </location>
</feature>
<accession>A0A366JAJ2</accession>
<dbReference type="InterPro" id="IPR058982">
    <property type="entry name" value="Beta-barrel_AprE"/>
</dbReference>
<evidence type="ECO:0000256" key="1">
    <source>
        <dbReference type="ARBA" id="ARBA00004167"/>
    </source>
</evidence>
<sequence>MPSNAISANTAPSRIESSQNEGSVFGYHQKKRSLIAWPIFFALVAFVVWAKHFYIDEVAQAQGEVIASSRVQLIQSVDGGVISELNVREGDRVQAGQILGQLDQTRLSASVGEIESRVFALKAKAIRLRAEILGEAKLNFSQEMLNRYEDIAQVEKALFEQRKTGIKEELRTLQVSVSLAQEEQDIVKYLQASGDVSSSEMLKAREALNAAEAKLINRKNQFLEEASAELAKVEDDLGQSEQILARKQQELQDSVFIAKVPGIVKNVSVTTVGGVLRAGEEIMQIIPIDDDLIVEAKIRPEDIARVKNGMAANIRLDPFDYTIYGGVEAKVIYVSADTLKEESSQGEEIYYRVHVIPLQLPITTTIGRSVEMLPGMTAQVSIKTDKRTVMDYLLKPLRKTLSQAFGEK</sequence>
<organism evidence="8 9">
    <name type="scientific">Marinomonas rhizomae</name>
    <dbReference type="NCBI Taxonomy" id="491948"/>
    <lineage>
        <taxon>Bacteria</taxon>
        <taxon>Pseudomonadati</taxon>
        <taxon>Pseudomonadota</taxon>
        <taxon>Gammaproteobacteria</taxon>
        <taxon>Oceanospirillales</taxon>
        <taxon>Oceanospirillaceae</taxon>
        <taxon>Marinomonas</taxon>
    </lineage>
</organism>
<dbReference type="EMBL" id="QNSE01000006">
    <property type="protein sequence ID" value="RBP83420.1"/>
    <property type="molecule type" value="Genomic_DNA"/>
</dbReference>
<evidence type="ECO:0000313" key="9">
    <source>
        <dbReference type="Proteomes" id="UP000252792"/>
    </source>
</evidence>